<dbReference type="Pfam" id="PF18986">
    <property type="entry name" value="DUF5719"/>
    <property type="match status" value="1"/>
</dbReference>
<protein>
    <recommendedName>
        <fullName evidence="5">Secreted protein</fullName>
    </recommendedName>
</protein>
<dbReference type="RefSeq" id="WP_343990546.1">
    <property type="nucleotide sequence ID" value="NZ_BAAALG010000001.1"/>
</dbReference>
<evidence type="ECO:0000256" key="1">
    <source>
        <dbReference type="SAM" id="MobiDB-lite"/>
    </source>
</evidence>
<keyword evidence="4" id="KW-1185">Reference proteome</keyword>
<sequence>MSGTGGRRAAPRASRRRRPSPLILLGAGMVGVSVLALALQATPATEPADGDRAPQTVALSTLDLACPAGPGAVRVARLGEPTDAEGEVSLRVGDAEEPTPLELAAGASASESSDSAVAVRGSGQAAVGLVAAREVTSSDVAAVECLSPSGEQWFVGAGAGGLRTSELTLSNPDPRPAVADLEVFSADGPVSSALVRGVSVEGRGSTRLDLSEVVPERGEIAFRVVPRQGRLVPSVRDTLDAGKAQQRDWLPATAAPAEVLQLPAMPGRADSSVLVLVNPGTDAGRARVTITGAESEAVPVGLSEIAVPAGAVVTVDLTKRIADLVKAGESTVTVRGTVPLAGSLRAEVDGDLVHLAAVAPIAGATGRGASGQVVPDAERRLLVLSATERSAPVTVHFVGGEAWEGRLRPEQSTRVPVPKGATALWVETSAEHVGAIRAAGGKGTAWLPLRALPSERLVADVQPAR</sequence>
<feature type="transmembrane region" description="Helical" evidence="2">
    <location>
        <begin position="21"/>
        <end position="39"/>
    </location>
</feature>
<comment type="caution">
    <text evidence="3">The sequence shown here is derived from an EMBL/GenBank/DDBJ whole genome shotgun (WGS) entry which is preliminary data.</text>
</comment>
<evidence type="ECO:0000313" key="3">
    <source>
        <dbReference type="EMBL" id="GAA1091345.1"/>
    </source>
</evidence>
<keyword evidence="2" id="KW-1133">Transmembrane helix</keyword>
<keyword evidence="2" id="KW-0812">Transmembrane</keyword>
<name>A0ABN1TKH4_9ACTN</name>
<gene>
    <name evidence="3" type="ORF">GCM10009668_02630</name>
</gene>
<evidence type="ECO:0000256" key="2">
    <source>
        <dbReference type="SAM" id="Phobius"/>
    </source>
</evidence>
<dbReference type="Proteomes" id="UP001501581">
    <property type="component" value="Unassembled WGS sequence"/>
</dbReference>
<reference evidence="3 4" key="1">
    <citation type="journal article" date="2019" name="Int. J. Syst. Evol. Microbiol.">
        <title>The Global Catalogue of Microorganisms (GCM) 10K type strain sequencing project: providing services to taxonomists for standard genome sequencing and annotation.</title>
        <authorList>
            <consortium name="The Broad Institute Genomics Platform"/>
            <consortium name="The Broad Institute Genome Sequencing Center for Infectious Disease"/>
            <person name="Wu L."/>
            <person name="Ma J."/>
        </authorList>
    </citation>
    <scope>NUCLEOTIDE SEQUENCE [LARGE SCALE GENOMIC DNA]</scope>
    <source>
        <strain evidence="3 4">JCM 13008</strain>
    </source>
</reference>
<proteinExistence type="predicted"/>
<accession>A0ABN1TKH4</accession>
<dbReference type="InterPro" id="IPR043777">
    <property type="entry name" value="DUF5719"/>
</dbReference>
<feature type="region of interest" description="Disordered" evidence="1">
    <location>
        <begin position="1"/>
        <end position="20"/>
    </location>
</feature>
<dbReference type="EMBL" id="BAAALG010000001">
    <property type="protein sequence ID" value="GAA1091345.1"/>
    <property type="molecule type" value="Genomic_DNA"/>
</dbReference>
<organism evidence="3 4">
    <name type="scientific">Nocardioides dubius</name>
    <dbReference type="NCBI Taxonomy" id="317019"/>
    <lineage>
        <taxon>Bacteria</taxon>
        <taxon>Bacillati</taxon>
        <taxon>Actinomycetota</taxon>
        <taxon>Actinomycetes</taxon>
        <taxon>Propionibacteriales</taxon>
        <taxon>Nocardioidaceae</taxon>
        <taxon>Nocardioides</taxon>
    </lineage>
</organism>
<evidence type="ECO:0000313" key="4">
    <source>
        <dbReference type="Proteomes" id="UP001501581"/>
    </source>
</evidence>
<feature type="compositionally biased region" description="Basic residues" evidence="1">
    <location>
        <begin position="9"/>
        <end position="19"/>
    </location>
</feature>
<evidence type="ECO:0008006" key="5">
    <source>
        <dbReference type="Google" id="ProtNLM"/>
    </source>
</evidence>
<keyword evidence="2" id="KW-0472">Membrane</keyword>